<name>A0A4Z0NTD8_9HYPH</name>
<organism evidence="1 2">
    <name type="scientific">Methylobacterium nonmethylotrophicum</name>
    <dbReference type="NCBI Taxonomy" id="1141884"/>
    <lineage>
        <taxon>Bacteria</taxon>
        <taxon>Pseudomonadati</taxon>
        <taxon>Pseudomonadota</taxon>
        <taxon>Alphaproteobacteria</taxon>
        <taxon>Hyphomicrobiales</taxon>
        <taxon>Methylobacteriaceae</taxon>
        <taxon>Methylobacterium</taxon>
    </lineage>
</organism>
<comment type="caution">
    <text evidence="1">The sequence shown here is derived from an EMBL/GenBank/DDBJ whole genome shotgun (WGS) entry which is preliminary data.</text>
</comment>
<dbReference type="Proteomes" id="UP000297535">
    <property type="component" value="Unassembled WGS sequence"/>
</dbReference>
<evidence type="ECO:0000313" key="1">
    <source>
        <dbReference type="EMBL" id="TGD99725.1"/>
    </source>
</evidence>
<sequence length="83" mass="9781">MQREWKTWPQIAIMVLQQIKNFPCGHNLLWIEFKDIDDDNSMASFVMDTEETSDVEDVMLADYVVMILKKLRTKYKISSASIH</sequence>
<dbReference type="OrthoDB" id="8000291at2"/>
<dbReference type="EMBL" id="SRLB01000007">
    <property type="protein sequence ID" value="TGD99725.1"/>
    <property type="molecule type" value="Genomic_DNA"/>
</dbReference>
<gene>
    <name evidence="1" type="ORF">EU555_11165</name>
</gene>
<dbReference type="RefSeq" id="WP_135414721.1">
    <property type="nucleotide sequence ID" value="NZ_SRLB01000007.1"/>
</dbReference>
<protein>
    <submittedName>
        <fullName evidence="1">Uncharacterized protein</fullName>
    </submittedName>
</protein>
<reference evidence="1 2" key="1">
    <citation type="submission" date="2019-04" db="EMBL/GenBank/DDBJ databases">
        <authorList>
            <person name="Feng G."/>
            <person name="Zhu H."/>
        </authorList>
    </citation>
    <scope>NUCLEOTIDE SEQUENCE [LARGE SCALE GENOMIC DNA]</scope>
    <source>
        <strain evidence="1 2">6HR-1</strain>
    </source>
</reference>
<accession>A0A4Z0NTD8</accession>
<proteinExistence type="predicted"/>
<dbReference type="AlphaFoldDB" id="A0A4Z0NTD8"/>
<evidence type="ECO:0000313" key="2">
    <source>
        <dbReference type="Proteomes" id="UP000297535"/>
    </source>
</evidence>
<keyword evidence="2" id="KW-1185">Reference proteome</keyword>